<dbReference type="SUPFAM" id="SSF51735">
    <property type="entry name" value="NAD(P)-binding Rossmann-fold domains"/>
    <property type="match status" value="1"/>
</dbReference>
<dbReference type="InterPro" id="IPR052718">
    <property type="entry name" value="NmrA-type_oxidoreductase"/>
</dbReference>
<gene>
    <name evidence="2" type="primary">qorB</name>
    <name evidence="2" type="ORF">NCTC11923_01969</name>
</gene>
<dbReference type="PANTHER" id="PTHR47129:SF1">
    <property type="entry name" value="NMRA-LIKE DOMAIN-CONTAINING PROTEIN"/>
    <property type="match status" value="1"/>
</dbReference>
<keyword evidence="3" id="KW-1185">Reference proteome</keyword>
<keyword evidence="2" id="KW-0560">Oxidoreductase</keyword>
<organism evidence="2 3">
    <name type="scientific">Actinomyces slackii</name>
    <dbReference type="NCBI Taxonomy" id="52774"/>
    <lineage>
        <taxon>Bacteria</taxon>
        <taxon>Bacillati</taxon>
        <taxon>Actinomycetota</taxon>
        <taxon>Actinomycetes</taxon>
        <taxon>Actinomycetales</taxon>
        <taxon>Actinomycetaceae</taxon>
        <taxon>Actinomyces</taxon>
    </lineage>
</organism>
<evidence type="ECO:0000313" key="3">
    <source>
        <dbReference type="Proteomes" id="UP000276899"/>
    </source>
</evidence>
<accession>A0A3S4U338</accession>
<dbReference type="Gene3D" id="3.40.50.720">
    <property type="entry name" value="NAD(P)-binding Rossmann-like Domain"/>
    <property type="match status" value="1"/>
</dbReference>
<proteinExistence type="predicted"/>
<protein>
    <submittedName>
        <fullName evidence="2">Quinone oxidoreductase 2</fullName>
        <ecNumber evidence="2">1.6.5.2</ecNumber>
    </submittedName>
</protein>
<reference evidence="2 3" key="1">
    <citation type="submission" date="2018-12" db="EMBL/GenBank/DDBJ databases">
        <authorList>
            <consortium name="Pathogen Informatics"/>
        </authorList>
    </citation>
    <scope>NUCLEOTIDE SEQUENCE [LARGE SCALE GENOMIC DNA]</scope>
    <source>
        <strain evidence="2 3">NCTC11923</strain>
    </source>
</reference>
<name>A0A3S4U338_9ACTO</name>
<evidence type="ECO:0000259" key="1">
    <source>
        <dbReference type="Pfam" id="PF13460"/>
    </source>
</evidence>
<dbReference type="AlphaFoldDB" id="A0A3S4U338"/>
<dbReference type="STRING" id="1278298.GCA_000428685_00403"/>
<dbReference type="EMBL" id="LR134363">
    <property type="protein sequence ID" value="VEG75309.1"/>
    <property type="molecule type" value="Genomic_DNA"/>
</dbReference>
<evidence type="ECO:0000313" key="2">
    <source>
        <dbReference type="EMBL" id="VEG75309.1"/>
    </source>
</evidence>
<dbReference type="InterPro" id="IPR016040">
    <property type="entry name" value="NAD(P)-bd_dom"/>
</dbReference>
<dbReference type="PANTHER" id="PTHR47129">
    <property type="entry name" value="QUINONE OXIDOREDUCTASE 2"/>
    <property type="match status" value="1"/>
</dbReference>
<feature type="domain" description="NAD(P)-binding" evidence="1">
    <location>
        <begin position="8"/>
        <end position="177"/>
    </location>
</feature>
<dbReference type="Gene3D" id="3.90.25.10">
    <property type="entry name" value="UDP-galactose 4-epimerase, domain 1"/>
    <property type="match status" value="1"/>
</dbReference>
<dbReference type="Pfam" id="PF13460">
    <property type="entry name" value="NAD_binding_10"/>
    <property type="match status" value="1"/>
</dbReference>
<dbReference type="InterPro" id="IPR036291">
    <property type="entry name" value="NAD(P)-bd_dom_sf"/>
</dbReference>
<dbReference type="CDD" id="cd05269">
    <property type="entry name" value="TMR_SDR_a"/>
    <property type="match status" value="1"/>
</dbReference>
<dbReference type="KEGG" id="asla:NCTC11923_01969"/>
<dbReference type="EC" id="1.6.5.2" evidence="2"/>
<sequence length="284" mass="30109">MPIIAVTGATGKIGGMVVDLLRARGLSPRLLVRDASRAPQWADDVAVAEYGDRPAVRAALEGVDALLMVSAAESEDRLEQHRAFIAEAAAAGVRHVVYTSFLAASPRATFTLSRTHWHTEQALRDSGMAFTFLRDSFYADFFIELAAEGAITGPAGQGRVAAVARDDVAACAAAVLLDLASGKGDHAGAAYDLTGPEAFTMAQAAQIISEVTGRPVTYHEETVEEAYASRAHYGAADWEVEAWVSTYTAIASGELSAVSDDVERLTGRQPLSLADVLRQRSGSR</sequence>
<dbReference type="Proteomes" id="UP000276899">
    <property type="component" value="Chromosome"/>
</dbReference>
<dbReference type="GO" id="GO:0003955">
    <property type="term" value="F:NAD(P)H dehydrogenase (quinone) activity"/>
    <property type="evidence" value="ECO:0007669"/>
    <property type="project" value="UniProtKB-EC"/>
</dbReference>